<evidence type="ECO:0000256" key="2">
    <source>
        <dbReference type="SAM" id="Phobius"/>
    </source>
</evidence>
<sequence length="142" mass="15231">MSVPQPLRLHWYGPVAWTALLIALLTGLLAMHGLQASASPNDSSGIPANLVTSMVAADRHADHPSQHATENDPSQHAPAHKHPGGQVCLGLLILFLLVVLPPGGRHRWPRRSVTVRSILASRQRDGGRPPPPSLSQLSVLRT</sequence>
<dbReference type="RefSeq" id="WP_187248356.1">
    <property type="nucleotide sequence ID" value="NZ_BAAAOK010000025.1"/>
</dbReference>
<organism evidence="3 4">
    <name type="scientific">Actinomadura alba</name>
    <dbReference type="NCBI Taxonomy" id="406431"/>
    <lineage>
        <taxon>Bacteria</taxon>
        <taxon>Bacillati</taxon>
        <taxon>Actinomycetota</taxon>
        <taxon>Actinomycetes</taxon>
        <taxon>Streptosporangiales</taxon>
        <taxon>Thermomonosporaceae</taxon>
        <taxon>Actinomadura</taxon>
    </lineage>
</organism>
<dbReference type="Pfam" id="PF19650">
    <property type="entry name" value="DUF6153"/>
    <property type="match status" value="1"/>
</dbReference>
<protein>
    <recommendedName>
        <fullName evidence="5">Secreted protein</fullName>
    </recommendedName>
</protein>
<keyword evidence="2" id="KW-1133">Transmembrane helix</keyword>
<dbReference type="Proteomes" id="UP000805614">
    <property type="component" value="Unassembled WGS sequence"/>
</dbReference>
<keyword evidence="2" id="KW-0812">Transmembrane</keyword>
<accession>A0ABR7M2H9</accession>
<evidence type="ECO:0000313" key="4">
    <source>
        <dbReference type="Proteomes" id="UP000805614"/>
    </source>
</evidence>
<feature type="region of interest" description="Disordered" evidence="1">
    <location>
        <begin position="59"/>
        <end position="81"/>
    </location>
</feature>
<feature type="transmembrane region" description="Helical" evidence="2">
    <location>
        <begin position="83"/>
        <end position="101"/>
    </location>
</feature>
<evidence type="ECO:0000256" key="1">
    <source>
        <dbReference type="SAM" id="MobiDB-lite"/>
    </source>
</evidence>
<reference evidence="3 4" key="1">
    <citation type="submission" date="2020-06" db="EMBL/GenBank/DDBJ databases">
        <title>Actinomadura xiongansis sp. nov., isolated from soil of Baiyangdian.</title>
        <authorList>
            <person name="Zhang X."/>
        </authorList>
    </citation>
    <scope>NUCLEOTIDE SEQUENCE [LARGE SCALE GENOMIC DNA]</scope>
    <source>
        <strain evidence="3 4">HBUM206468</strain>
    </source>
</reference>
<dbReference type="InterPro" id="IPR046151">
    <property type="entry name" value="DUF6153"/>
</dbReference>
<keyword evidence="4" id="KW-1185">Reference proteome</keyword>
<gene>
    <name evidence="3" type="ORF">HKK74_38410</name>
</gene>
<feature type="region of interest" description="Disordered" evidence="1">
    <location>
        <begin position="120"/>
        <end position="142"/>
    </location>
</feature>
<keyword evidence="2" id="KW-0472">Membrane</keyword>
<evidence type="ECO:0000313" key="3">
    <source>
        <dbReference type="EMBL" id="MBC6471317.1"/>
    </source>
</evidence>
<evidence type="ECO:0008006" key="5">
    <source>
        <dbReference type="Google" id="ProtNLM"/>
    </source>
</evidence>
<comment type="caution">
    <text evidence="3">The sequence shown here is derived from an EMBL/GenBank/DDBJ whole genome shotgun (WGS) entry which is preliminary data.</text>
</comment>
<dbReference type="EMBL" id="JABVEC010000068">
    <property type="protein sequence ID" value="MBC6471317.1"/>
    <property type="molecule type" value="Genomic_DNA"/>
</dbReference>
<name>A0ABR7M2H9_9ACTN</name>
<proteinExistence type="predicted"/>